<name>A0ABU9APS8_9BACT</name>
<comment type="caution">
    <text evidence="3">The sequence shown here is derived from an EMBL/GenBank/DDBJ whole genome shotgun (WGS) entry which is preliminary data.</text>
</comment>
<dbReference type="EMBL" id="JBBUKT010000001">
    <property type="protein sequence ID" value="MEK7949686.1"/>
    <property type="molecule type" value="Genomic_DNA"/>
</dbReference>
<sequence length="511" mass="57829">MPAPELAGKRLSHVELPLLDAMSQKAIRLWQRQHFDEALREFRLGAAKARGAVAWIDYAHALALSWQGRRAVEAFERGRRIGPQGAVDKSAADRFLGLGRFDLAAAFLERIRDRGDAEARHALGLAECLERAGKIDESAEALDAALGRFGPLPELRIFRAKHLRRLGETEEALALLDTVIADGRLVGRPASSVHYERAACLEKLGRFPEVFPALRQAKQPLIAAHQEMVAQSTRALHRLRDEVSKLTRDQVRGWREKPAGRPLCLMTGFPRSGTTLLEVILDSHEGVMTSSEAPIFSDFVLTPECDEQDGSFPALFDGPKAKALAARYWNYQEGNLGEPGGRLLVDKNPALTPILHYFMNVFGGSRLLFCLREPRDVMISCYLQDLPVGKVSVQFFEWRTCWEFFQITMEIWLRIRELLDGDFLEVRYEDLVRDHSRTMRGVIDHLGLEWSDRIPEYLQRKEGVQVFSPTYADVRAPIHGAAVQRWTNHEQHFGGPDEVPLEHPLFRDLGY</sequence>
<keyword evidence="1" id="KW-0808">Transferase</keyword>
<gene>
    <name evidence="3" type="ORF">WKV53_04235</name>
</gene>
<dbReference type="Pfam" id="PF13432">
    <property type="entry name" value="TPR_16"/>
    <property type="match status" value="2"/>
</dbReference>
<evidence type="ECO:0000256" key="2">
    <source>
        <dbReference type="SAM" id="Coils"/>
    </source>
</evidence>
<keyword evidence="4" id="KW-1185">Reference proteome</keyword>
<evidence type="ECO:0000313" key="3">
    <source>
        <dbReference type="EMBL" id="MEK7949686.1"/>
    </source>
</evidence>
<dbReference type="Gene3D" id="1.25.40.10">
    <property type="entry name" value="Tetratricopeptide repeat domain"/>
    <property type="match status" value="1"/>
</dbReference>
<feature type="coiled-coil region" evidence="2">
    <location>
        <begin position="222"/>
        <end position="249"/>
    </location>
</feature>
<organism evidence="3 4">
    <name type="scientific">Luteolibacter soli</name>
    <dbReference type="NCBI Taxonomy" id="3135280"/>
    <lineage>
        <taxon>Bacteria</taxon>
        <taxon>Pseudomonadati</taxon>
        <taxon>Verrucomicrobiota</taxon>
        <taxon>Verrucomicrobiia</taxon>
        <taxon>Verrucomicrobiales</taxon>
        <taxon>Verrucomicrobiaceae</taxon>
        <taxon>Luteolibacter</taxon>
    </lineage>
</organism>
<dbReference type="InterPro" id="IPR026634">
    <property type="entry name" value="TPST-like"/>
</dbReference>
<proteinExistence type="predicted"/>
<protein>
    <submittedName>
        <fullName evidence="3">Sulfotransferase</fullName>
    </submittedName>
</protein>
<evidence type="ECO:0000256" key="1">
    <source>
        <dbReference type="ARBA" id="ARBA00022679"/>
    </source>
</evidence>
<dbReference type="Gene3D" id="3.40.50.300">
    <property type="entry name" value="P-loop containing nucleotide triphosphate hydrolases"/>
    <property type="match status" value="1"/>
</dbReference>
<reference evidence="3 4" key="1">
    <citation type="submission" date="2024-04" db="EMBL/GenBank/DDBJ databases">
        <title>Luteolibacter sp. isolated from soil.</title>
        <authorList>
            <person name="An J."/>
        </authorList>
    </citation>
    <scope>NUCLEOTIDE SEQUENCE [LARGE SCALE GENOMIC DNA]</scope>
    <source>
        <strain evidence="3 4">Y139</strain>
    </source>
</reference>
<accession>A0ABU9APS8</accession>
<evidence type="ECO:0000313" key="4">
    <source>
        <dbReference type="Proteomes" id="UP001371305"/>
    </source>
</evidence>
<dbReference type="PANTHER" id="PTHR12788">
    <property type="entry name" value="PROTEIN-TYROSINE SULFOTRANSFERASE 2"/>
    <property type="match status" value="1"/>
</dbReference>
<dbReference type="PANTHER" id="PTHR12788:SF10">
    <property type="entry name" value="PROTEIN-TYROSINE SULFOTRANSFERASE"/>
    <property type="match status" value="1"/>
</dbReference>
<dbReference type="Proteomes" id="UP001371305">
    <property type="component" value="Unassembled WGS sequence"/>
</dbReference>
<dbReference type="SUPFAM" id="SSF52540">
    <property type="entry name" value="P-loop containing nucleoside triphosphate hydrolases"/>
    <property type="match status" value="1"/>
</dbReference>
<dbReference type="SUPFAM" id="SSF48452">
    <property type="entry name" value="TPR-like"/>
    <property type="match status" value="1"/>
</dbReference>
<keyword evidence="2" id="KW-0175">Coiled coil</keyword>
<dbReference type="Pfam" id="PF13469">
    <property type="entry name" value="Sulfotransfer_3"/>
    <property type="match status" value="1"/>
</dbReference>
<dbReference type="InterPro" id="IPR027417">
    <property type="entry name" value="P-loop_NTPase"/>
</dbReference>
<dbReference type="InterPro" id="IPR011990">
    <property type="entry name" value="TPR-like_helical_dom_sf"/>
</dbReference>